<dbReference type="RefSeq" id="WP_097019725.1">
    <property type="nucleotide sequence ID" value="NZ_OBDZ01000082.1"/>
</dbReference>
<organism evidence="3 4">
    <name type="scientific">Orenia metallireducens</name>
    <dbReference type="NCBI Taxonomy" id="1413210"/>
    <lineage>
        <taxon>Bacteria</taxon>
        <taxon>Bacillati</taxon>
        <taxon>Bacillota</taxon>
        <taxon>Clostridia</taxon>
        <taxon>Halanaerobiales</taxon>
        <taxon>Halobacteroidaceae</taxon>
        <taxon>Orenia</taxon>
    </lineage>
</organism>
<dbReference type="InterPro" id="IPR002525">
    <property type="entry name" value="Transp_IS110-like_N"/>
</dbReference>
<dbReference type="InterPro" id="IPR047650">
    <property type="entry name" value="Transpos_IS110"/>
</dbReference>
<name>A0A285IKB9_9FIRM</name>
<dbReference type="Pfam" id="PF02371">
    <property type="entry name" value="Transposase_20"/>
    <property type="match status" value="1"/>
</dbReference>
<dbReference type="OrthoDB" id="9811278at2"/>
<dbReference type="EMBL" id="OBDZ01000082">
    <property type="protein sequence ID" value="SNY48392.1"/>
    <property type="molecule type" value="Genomic_DNA"/>
</dbReference>
<evidence type="ECO:0000259" key="2">
    <source>
        <dbReference type="Pfam" id="PF02371"/>
    </source>
</evidence>
<dbReference type="GO" id="GO:0003677">
    <property type="term" value="F:DNA binding"/>
    <property type="evidence" value="ECO:0007669"/>
    <property type="project" value="InterPro"/>
</dbReference>
<dbReference type="NCBIfam" id="NF033542">
    <property type="entry name" value="transpos_IS110"/>
    <property type="match status" value="1"/>
</dbReference>
<feature type="domain" description="Transposase IS116/IS110/IS902 C-terminal" evidence="2">
    <location>
        <begin position="274"/>
        <end position="365"/>
    </location>
</feature>
<accession>A0A285IKB9</accession>
<dbReference type="PANTHER" id="PTHR33055">
    <property type="entry name" value="TRANSPOSASE FOR INSERTION SEQUENCE ELEMENT IS1111A"/>
    <property type="match status" value="1"/>
</dbReference>
<proteinExistence type="predicted"/>
<feature type="domain" description="Transposase IS110-like N-terminal" evidence="1">
    <location>
        <begin position="8"/>
        <end position="166"/>
    </location>
</feature>
<keyword evidence="4" id="KW-1185">Reference proteome</keyword>
<evidence type="ECO:0000259" key="1">
    <source>
        <dbReference type="Pfam" id="PF01548"/>
    </source>
</evidence>
<reference evidence="4" key="1">
    <citation type="submission" date="2017-09" db="EMBL/GenBank/DDBJ databases">
        <authorList>
            <person name="Varghese N."/>
            <person name="Submissions S."/>
        </authorList>
    </citation>
    <scope>NUCLEOTIDE SEQUENCE [LARGE SCALE GENOMIC DNA]</scope>
    <source>
        <strain evidence="4">MSL47</strain>
    </source>
</reference>
<evidence type="ECO:0000313" key="4">
    <source>
        <dbReference type="Proteomes" id="UP000219573"/>
    </source>
</evidence>
<protein>
    <submittedName>
        <fullName evidence="3">Transposase</fullName>
    </submittedName>
</protein>
<dbReference type="PANTHER" id="PTHR33055:SF15">
    <property type="entry name" value="TRANSPOSASE-RELATED"/>
    <property type="match status" value="1"/>
</dbReference>
<dbReference type="Pfam" id="PF01548">
    <property type="entry name" value="DEDD_Tnp_IS110"/>
    <property type="match status" value="1"/>
</dbReference>
<dbReference type="AlphaFoldDB" id="A0A285IKB9"/>
<dbReference type="GO" id="GO:0004803">
    <property type="term" value="F:transposase activity"/>
    <property type="evidence" value="ECO:0007669"/>
    <property type="project" value="InterPro"/>
</dbReference>
<dbReference type="GO" id="GO:0006313">
    <property type="term" value="P:DNA transposition"/>
    <property type="evidence" value="ECO:0007669"/>
    <property type="project" value="InterPro"/>
</dbReference>
<sequence length="412" mass="46729">MNSYNYFLGIDIAKESFDIALLNKDSDKVVKKKNLKMNNQGFTNIIEILNQHDKTKKFTFIVMESTGSYHLTILSYLVNNDYTVALVNPQLIKSFISSMTLRKSINDEISAKHIAQFAKVRYHNLETVSKDSISSLKSIIRERDNIVKSISQQKNQIRDLVNRLFPELEKLTDIFSKTVLQMLRKAPSANKLAQQGLNFIQKSINNSKGSKLKVSAQELLTAAQNSIGLNDKYLEKALTVKLNHFINSQNTLAEIENIINEAVSSNNSIKKNSKILKSIRGINDKTAIPFLIESGIAGTNIENIFPSHKQLIAYAGTDPAIKQSGTSINYRGGISKKGNSYLRKVIYNMARTVSQYNTYFKEYYRKKRDEGKCYSQAIIAVGNKLIKIIYALLKNQSYYNSEKHLNQVNWIA</sequence>
<dbReference type="Proteomes" id="UP000219573">
    <property type="component" value="Unassembled WGS sequence"/>
</dbReference>
<evidence type="ECO:0000313" key="3">
    <source>
        <dbReference type="EMBL" id="SNY48392.1"/>
    </source>
</evidence>
<gene>
    <name evidence="3" type="ORF">SAMN06265827_1821</name>
</gene>
<dbReference type="InterPro" id="IPR003346">
    <property type="entry name" value="Transposase_20"/>
</dbReference>